<sequence length="214" mass="24146">MRVVSILWRIWRSRNWVVFEGKQYGFPALMRQFSQQVEEWVGLPLEASSPLILIPERNHAGSVEPDNGIVCHWDGATRKGSHSAGGWVLYDGMGNVLLASGVQFPGMDDPAVVELLVLREAVLWCLDHGFTEVRFEGDAKMIIDKINKADTRDSQLGAVLEEVVHAVGSTPGYSVRFIGRRRNRVAHLVARKALALYPTLNRWFDFRTCLLSRM</sequence>
<dbReference type="PANTHER" id="PTHR47074:SF75">
    <property type="entry name" value="RNASE H TYPE-1 DOMAIN-CONTAINING PROTEIN"/>
    <property type="match status" value="1"/>
</dbReference>
<dbReference type="InterPro" id="IPR002156">
    <property type="entry name" value="RNaseH_domain"/>
</dbReference>
<organism evidence="2 3">
    <name type="scientific">Linum trigynum</name>
    <dbReference type="NCBI Taxonomy" id="586398"/>
    <lineage>
        <taxon>Eukaryota</taxon>
        <taxon>Viridiplantae</taxon>
        <taxon>Streptophyta</taxon>
        <taxon>Embryophyta</taxon>
        <taxon>Tracheophyta</taxon>
        <taxon>Spermatophyta</taxon>
        <taxon>Magnoliopsida</taxon>
        <taxon>eudicotyledons</taxon>
        <taxon>Gunneridae</taxon>
        <taxon>Pentapetalae</taxon>
        <taxon>rosids</taxon>
        <taxon>fabids</taxon>
        <taxon>Malpighiales</taxon>
        <taxon>Linaceae</taxon>
        <taxon>Linum</taxon>
    </lineage>
</organism>
<dbReference type="InterPro" id="IPR052929">
    <property type="entry name" value="RNase_H-like_EbsB-rel"/>
</dbReference>
<feature type="domain" description="RNase H type-1" evidence="1">
    <location>
        <begin position="74"/>
        <end position="193"/>
    </location>
</feature>
<dbReference type="SUPFAM" id="SSF53098">
    <property type="entry name" value="Ribonuclease H-like"/>
    <property type="match status" value="1"/>
</dbReference>
<gene>
    <name evidence="2" type="ORF">LTRI10_LOCUS29704</name>
</gene>
<dbReference type="Gene3D" id="3.30.420.10">
    <property type="entry name" value="Ribonuclease H-like superfamily/Ribonuclease H"/>
    <property type="match status" value="1"/>
</dbReference>
<dbReference type="Proteomes" id="UP001497516">
    <property type="component" value="Chromosome 5"/>
</dbReference>
<dbReference type="InterPro" id="IPR044730">
    <property type="entry name" value="RNase_H-like_dom_plant"/>
</dbReference>
<evidence type="ECO:0000313" key="2">
    <source>
        <dbReference type="EMBL" id="CAL1388801.1"/>
    </source>
</evidence>
<dbReference type="AlphaFoldDB" id="A0AAV2ES60"/>
<dbReference type="CDD" id="cd06222">
    <property type="entry name" value="RNase_H_like"/>
    <property type="match status" value="1"/>
</dbReference>
<proteinExistence type="predicted"/>
<protein>
    <recommendedName>
        <fullName evidence="1">RNase H type-1 domain-containing protein</fullName>
    </recommendedName>
</protein>
<dbReference type="Pfam" id="PF13456">
    <property type="entry name" value="RVT_3"/>
    <property type="match status" value="1"/>
</dbReference>
<name>A0AAV2ES60_9ROSI</name>
<dbReference type="GO" id="GO:0003676">
    <property type="term" value="F:nucleic acid binding"/>
    <property type="evidence" value="ECO:0007669"/>
    <property type="project" value="InterPro"/>
</dbReference>
<dbReference type="PANTHER" id="PTHR47074">
    <property type="entry name" value="BNAC02G40300D PROTEIN"/>
    <property type="match status" value="1"/>
</dbReference>
<dbReference type="InterPro" id="IPR012337">
    <property type="entry name" value="RNaseH-like_sf"/>
</dbReference>
<evidence type="ECO:0000313" key="3">
    <source>
        <dbReference type="Proteomes" id="UP001497516"/>
    </source>
</evidence>
<keyword evidence="3" id="KW-1185">Reference proteome</keyword>
<reference evidence="2 3" key="1">
    <citation type="submission" date="2024-04" db="EMBL/GenBank/DDBJ databases">
        <authorList>
            <person name="Fracassetti M."/>
        </authorList>
    </citation>
    <scope>NUCLEOTIDE SEQUENCE [LARGE SCALE GENOMIC DNA]</scope>
</reference>
<dbReference type="EMBL" id="OZ034818">
    <property type="protein sequence ID" value="CAL1388801.1"/>
    <property type="molecule type" value="Genomic_DNA"/>
</dbReference>
<evidence type="ECO:0000259" key="1">
    <source>
        <dbReference type="Pfam" id="PF13456"/>
    </source>
</evidence>
<accession>A0AAV2ES60</accession>
<dbReference type="InterPro" id="IPR036397">
    <property type="entry name" value="RNaseH_sf"/>
</dbReference>
<dbReference type="GO" id="GO:0004523">
    <property type="term" value="F:RNA-DNA hybrid ribonuclease activity"/>
    <property type="evidence" value="ECO:0007669"/>
    <property type="project" value="InterPro"/>
</dbReference>